<keyword evidence="2" id="KW-0472">Membrane</keyword>
<evidence type="ECO:0000256" key="2">
    <source>
        <dbReference type="SAM" id="Phobius"/>
    </source>
</evidence>
<accession>A0ABW2TJS6</accession>
<keyword evidence="2" id="KW-0812">Transmembrane</keyword>
<reference evidence="4" key="1">
    <citation type="journal article" date="2019" name="Int. J. Syst. Evol. Microbiol.">
        <title>The Global Catalogue of Microorganisms (GCM) 10K type strain sequencing project: providing services to taxonomists for standard genome sequencing and annotation.</title>
        <authorList>
            <consortium name="The Broad Institute Genomics Platform"/>
            <consortium name="The Broad Institute Genome Sequencing Center for Infectious Disease"/>
            <person name="Wu L."/>
            <person name="Ma J."/>
        </authorList>
    </citation>
    <scope>NUCLEOTIDE SEQUENCE [LARGE SCALE GENOMIC DNA]</scope>
    <source>
        <strain evidence="4">JCM 17695</strain>
    </source>
</reference>
<gene>
    <name evidence="3" type="ORF">ACFQV2_10880</name>
</gene>
<sequence length="101" mass="10361">MLGTAYWRLWTSSALSNLADGVLKVALPLVAVQTTRSPVLIAGIAVAFSLPWLVVALPRARSSTGSTGGCSCSSRTSSAPGCSARSRWSSRSARATSGCST</sequence>
<keyword evidence="4" id="KW-1185">Reference proteome</keyword>
<dbReference type="Proteomes" id="UP001596512">
    <property type="component" value="Unassembled WGS sequence"/>
</dbReference>
<protein>
    <submittedName>
        <fullName evidence="3">Uncharacterized protein</fullName>
    </submittedName>
</protein>
<proteinExistence type="predicted"/>
<comment type="caution">
    <text evidence="3">The sequence shown here is derived from an EMBL/GenBank/DDBJ whole genome shotgun (WGS) entry which is preliminary data.</text>
</comment>
<dbReference type="EMBL" id="JBHTEY010000004">
    <property type="protein sequence ID" value="MFC7613985.1"/>
    <property type="molecule type" value="Genomic_DNA"/>
</dbReference>
<feature type="region of interest" description="Disordered" evidence="1">
    <location>
        <begin position="61"/>
        <end position="101"/>
    </location>
</feature>
<keyword evidence="2" id="KW-1133">Transmembrane helix</keyword>
<organism evidence="3 4">
    <name type="scientific">Actinokineospora soli</name>
    <dbReference type="NCBI Taxonomy" id="1048753"/>
    <lineage>
        <taxon>Bacteria</taxon>
        <taxon>Bacillati</taxon>
        <taxon>Actinomycetota</taxon>
        <taxon>Actinomycetes</taxon>
        <taxon>Pseudonocardiales</taxon>
        <taxon>Pseudonocardiaceae</taxon>
        <taxon>Actinokineospora</taxon>
    </lineage>
</organism>
<evidence type="ECO:0000256" key="1">
    <source>
        <dbReference type="SAM" id="MobiDB-lite"/>
    </source>
</evidence>
<evidence type="ECO:0000313" key="3">
    <source>
        <dbReference type="EMBL" id="MFC7613985.1"/>
    </source>
</evidence>
<feature type="transmembrane region" description="Helical" evidence="2">
    <location>
        <begin position="39"/>
        <end position="57"/>
    </location>
</feature>
<evidence type="ECO:0000313" key="4">
    <source>
        <dbReference type="Proteomes" id="UP001596512"/>
    </source>
</evidence>
<name>A0ABW2TJS6_9PSEU</name>